<dbReference type="EMBL" id="CATNWA010008017">
    <property type="protein sequence ID" value="CAI9555252.1"/>
    <property type="molecule type" value="Genomic_DNA"/>
</dbReference>
<feature type="non-terminal residue" evidence="1">
    <location>
        <position position="1"/>
    </location>
</feature>
<keyword evidence="2" id="KW-1185">Reference proteome</keyword>
<comment type="caution">
    <text evidence="1">The sequence shown here is derived from an EMBL/GenBank/DDBJ whole genome shotgun (WGS) entry which is preliminary data.</text>
</comment>
<proteinExistence type="predicted"/>
<organism evidence="1 2">
    <name type="scientific">Staurois parvus</name>
    <dbReference type="NCBI Taxonomy" id="386267"/>
    <lineage>
        <taxon>Eukaryota</taxon>
        <taxon>Metazoa</taxon>
        <taxon>Chordata</taxon>
        <taxon>Craniata</taxon>
        <taxon>Vertebrata</taxon>
        <taxon>Euteleostomi</taxon>
        <taxon>Amphibia</taxon>
        <taxon>Batrachia</taxon>
        <taxon>Anura</taxon>
        <taxon>Neobatrachia</taxon>
        <taxon>Ranoidea</taxon>
        <taxon>Ranidae</taxon>
        <taxon>Staurois</taxon>
    </lineage>
</organism>
<dbReference type="Proteomes" id="UP001162483">
    <property type="component" value="Unassembled WGS sequence"/>
</dbReference>
<evidence type="ECO:0000313" key="2">
    <source>
        <dbReference type="Proteomes" id="UP001162483"/>
    </source>
</evidence>
<evidence type="ECO:0000313" key="1">
    <source>
        <dbReference type="EMBL" id="CAI9555252.1"/>
    </source>
</evidence>
<sequence length="45" mass="5041">FHGGKNSKLLLYSIYKAPIVRSALYITKGDRTCDRTIPIQCKTAV</sequence>
<protein>
    <submittedName>
        <fullName evidence="1">Uncharacterized protein</fullName>
    </submittedName>
</protein>
<reference evidence="1" key="1">
    <citation type="submission" date="2023-05" db="EMBL/GenBank/DDBJ databases">
        <authorList>
            <person name="Stuckert A."/>
        </authorList>
    </citation>
    <scope>NUCLEOTIDE SEQUENCE</scope>
</reference>
<accession>A0ABN9C5G1</accession>
<name>A0ABN9C5G1_9NEOB</name>
<gene>
    <name evidence="1" type="ORF">SPARVUS_LOCUS4356212</name>
</gene>